<sequence length="103" mass="11749">MTEEMMQSDVRRKDVGRRVRDVESAYALLRLTADFLAAILFLAGSVAFLWPSWADFAVWCFIVGSAFFLMKPAMRLASLAHARSIAHEAKLELGMLERRIRPF</sequence>
<evidence type="ECO:0000313" key="4">
    <source>
        <dbReference type="Proteomes" id="UP001055804"/>
    </source>
</evidence>
<accession>A0A9J6P9Y9</accession>
<feature type="transmembrane region" description="Helical" evidence="1">
    <location>
        <begin position="27"/>
        <end position="50"/>
    </location>
</feature>
<dbReference type="Proteomes" id="UP001055804">
    <property type="component" value="Unassembled WGS sequence"/>
</dbReference>
<dbReference type="Pfam" id="PF14145">
    <property type="entry name" value="YrhK"/>
    <property type="match status" value="1"/>
</dbReference>
<keyword evidence="1" id="KW-1133">Transmembrane helix</keyword>
<reference evidence="3" key="1">
    <citation type="submission" date="2022-06" db="EMBL/GenBank/DDBJ databases">
        <title>Isolation and Genomics of Futiania mangrovii gen. nov., sp. nov., a Rare and Metabolically-versatile member in the Class Alphaproteobacteria.</title>
        <authorList>
            <person name="Liu L."/>
            <person name="Huang W.-C."/>
            <person name="Pan J."/>
            <person name="Li J."/>
            <person name="Huang Y."/>
            <person name="Du H."/>
            <person name="Liu Y."/>
            <person name="Li M."/>
        </authorList>
    </citation>
    <scope>NUCLEOTIDE SEQUENCE</scope>
    <source>
        <strain evidence="3">FT118</strain>
    </source>
</reference>
<protein>
    <submittedName>
        <fullName evidence="3">YrhK family protein</fullName>
    </submittedName>
</protein>
<comment type="caution">
    <text evidence="3">The sequence shown here is derived from an EMBL/GenBank/DDBJ whole genome shotgun (WGS) entry which is preliminary data.</text>
</comment>
<evidence type="ECO:0000256" key="1">
    <source>
        <dbReference type="SAM" id="Phobius"/>
    </source>
</evidence>
<keyword evidence="1" id="KW-0812">Transmembrane</keyword>
<dbReference type="AlphaFoldDB" id="A0A9J6P9Y9"/>
<dbReference type="RefSeq" id="WP_269331122.1">
    <property type="nucleotide sequence ID" value="NZ_JAMZFT010000001.1"/>
</dbReference>
<gene>
    <name evidence="3" type="ORF">NJQ99_01980</name>
</gene>
<evidence type="ECO:0000313" key="3">
    <source>
        <dbReference type="EMBL" id="MCP1335169.1"/>
    </source>
</evidence>
<organism evidence="3 4">
    <name type="scientific">Futiania mangrovi</name>
    <dbReference type="NCBI Taxonomy" id="2959716"/>
    <lineage>
        <taxon>Bacteria</taxon>
        <taxon>Pseudomonadati</taxon>
        <taxon>Pseudomonadota</taxon>
        <taxon>Alphaproteobacteria</taxon>
        <taxon>Futianiales</taxon>
        <taxon>Futianiaceae</taxon>
        <taxon>Futiania</taxon>
    </lineage>
</organism>
<dbReference type="EMBL" id="JAMZFT010000001">
    <property type="protein sequence ID" value="MCP1335169.1"/>
    <property type="molecule type" value="Genomic_DNA"/>
</dbReference>
<name>A0A9J6P9Y9_9PROT</name>
<keyword evidence="1" id="KW-0472">Membrane</keyword>
<feature type="domain" description="YrhK" evidence="2">
    <location>
        <begin position="26"/>
        <end position="77"/>
    </location>
</feature>
<proteinExistence type="predicted"/>
<dbReference type="InterPro" id="IPR025424">
    <property type="entry name" value="YrhK_domain"/>
</dbReference>
<feature type="transmembrane region" description="Helical" evidence="1">
    <location>
        <begin position="56"/>
        <end position="74"/>
    </location>
</feature>
<evidence type="ECO:0000259" key="2">
    <source>
        <dbReference type="Pfam" id="PF14145"/>
    </source>
</evidence>
<keyword evidence="4" id="KW-1185">Reference proteome</keyword>